<dbReference type="EMBL" id="LBMM01017014">
    <property type="protein sequence ID" value="KMQ84237.1"/>
    <property type="molecule type" value="Genomic_DNA"/>
</dbReference>
<accession>A0A0J7K1N4</accession>
<dbReference type="Proteomes" id="UP000036403">
    <property type="component" value="Unassembled WGS sequence"/>
</dbReference>
<evidence type="ECO:0000313" key="2">
    <source>
        <dbReference type="EMBL" id="KMQ84237.1"/>
    </source>
</evidence>
<keyword evidence="3" id="KW-1185">Reference proteome</keyword>
<dbReference type="OrthoDB" id="7701337at2759"/>
<evidence type="ECO:0000256" key="1">
    <source>
        <dbReference type="SAM" id="MobiDB-lite"/>
    </source>
</evidence>
<dbReference type="PaxDb" id="67767-A0A0J7K1N4"/>
<sequence>MKGRKEKDREGWERKLREELRKDIITGIKTLGEEIREDLRGINDGLTRQGEGIKEELEKIEEEFGERERIWEEERREMRERIENLERKLERLMKEGKGRDREGGKDGTEVAGEAGLKNEDKGFWDRIGEWDVIVLMETWVDEKEWMELKSRLPKGFK</sequence>
<dbReference type="AlphaFoldDB" id="A0A0J7K1N4"/>
<feature type="region of interest" description="Disordered" evidence="1">
    <location>
        <begin position="95"/>
        <end position="114"/>
    </location>
</feature>
<proteinExistence type="predicted"/>
<protein>
    <submittedName>
        <fullName evidence="2">Uncharacterized protein</fullName>
    </submittedName>
</protein>
<reference evidence="2 3" key="1">
    <citation type="submission" date="2015-04" db="EMBL/GenBank/DDBJ databases">
        <title>Lasius niger genome sequencing.</title>
        <authorList>
            <person name="Konorov E.A."/>
            <person name="Nikitin M.A."/>
            <person name="Kirill M.V."/>
            <person name="Chang P."/>
        </authorList>
    </citation>
    <scope>NUCLEOTIDE SEQUENCE [LARGE SCALE GENOMIC DNA]</scope>
    <source>
        <tissue evidence="2">Whole</tissue>
    </source>
</reference>
<name>A0A0J7K1N4_LASNI</name>
<feature type="compositionally biased region" description="Basic and acidic residues" evidence="1">
    <location>
        <begin position="95"/>
        <end position="108"/>
    </location>
</feature>
<gene>
    <name evidence="2" type="ORF">RF55_18132</name>
</gene>
<organism evidence="2 3">
    <name type="scientific">Lasius niger</name>
    <name type="common">Black garden ant</name>
    <dbReference type="NCBI Taxonomy" id="67767"/>
    <lineage>
        <taxon>Eukaryota</taxon>
        <taxon>Metazoa</taxon>
        <taxon>Ecdysozoa</taxon>
        <taxon>Arthropoda</taxon>
        <taxon>Hexapoda</taxon>
        <taxon>Insecta</taxon>
        <taxon>Pterygota</taxon>
        <taxon>Neoptera</taxon>
        <taxon>Endopterygota</taxon>
        <taxon>Hymenoptera</taxon>
        <taxon>Apocrita</taxon>
        <taxon>Aculeata</taxon>
        <taxon>Formicoidea</taxon>
        <taxon>Formicidae</taxon>
        <taxon>Formicinae</taxon>
        <taxon>Lasius</taxon>
        <taxon>Lasius</taxon>
    </lineage>
</organism>
<evidence type="ECO:0000313" key="3">
    <source>
        <dbReference type="Proteomes" id="UP000036403"/>
    </source>
</evidence>
<comment type="caution">
    <text evidence="2">The sequence shown here is derived from an EMBL/GenBank/DDBJ whole genome shotgun (WGS) entry which is preliminary data.</text>
</comment>